<keyword evidence="3 4" id="KW-0460">Magnesium</keyword>
<sequence length="258" mass="29437">MDASRIISLFKDLAGAAGEKIREVYEQDFTVEYKEDNSPVTMADKLANDLIVQGLKDAYPKIPVLAEESADDLSRLSQTYCFIVDPLDGTKEFVKRNGEFTVNIALARNGVPIAGLIYVPMLREYYYAFENQGAYWHREDEQEKPLRVSDRVGDIRLAVSRSHRTRELDRLIEENHIRHIVVAGSAYKACLFARGDVEAYYRFGKTMEWDTAAMQILAGEAGGIFLGMHGRPFTYNKENPENPTGFFLINRMENRLTY</sequence>
<comment type="subcellular location">
    <subcellularLocation>
        <location evidence="4">Cell membrane</location>
        <topology evidence="4">Peripheral membrane protein</topology>
        <orientation evidence="4">Cytoplasmic side</orientation>
    </subcellularLocation>
</comment>
<dbReference type="HAMAP" id="MF_02095">
    <property type="entry name" value="CysQ"/>
    <property type="match status" value="1"/>
</dbReference>
<dbReference type="GO" id="GO:0050427">
    <property type="term" value="P:3'-phosphoadenosine 5'-phosphosulfate metabolic process"/>
    <property type="evidence" value="ECO:0007669"/>
    <property type="project" value="TreeGrafter"/>
</dbReference>
<dbReference type="GO" id="GO:0008441">
    <property type="term" value="F:3'(2'),5'-bisphosphate nucleotidase activity"/>
    <property type="evidence" value="ECO:0007669"/>
    <property type="project" value="UniProtKB-UniRule"/>
</dbReference>
<evidence type="ECO:0000256" key="5">
    <source>
        <dbReference type="PIRSR" id="PIRSR600760-2"/>
    </source>
</evidence>
<dbReference type="InterPro" id="IPR020583">
    <property type="entry name" value="Inositol_monoP_metal-BS"/>
</dbReference>
<keyword evidence="4" id="KW-0378">Hydrolase</keyword>
<keyword evidence="7" id="KW-1185">Reference proteome</keyword>
<feature type="binding site" evidence="4">
    <location>
        <position position="88"/>
    </location>
    <ligand>
        <name>Mg(2+)</name>
        <dbReference type="ChEBI" id="CHEBI:18420"/>
        <label>2</label>
    </ligand>
</feature>
<gene>
    <name evidence="4" type="primary">cysQ</name>
    <name evidence="6" type="ORF">SAMN05444373_101141</name>
</gene>
<dbReference type="PANTHER" id="PTHR43028">
    <property type="entry name" value="3'(2'),5'-BISPHOSPHATE NUCLEOTIDASE 1"/>
    <property type="match status" value="1"/>
</dbReference>
<evidence type="ECO:0000256" key="4">
    <source>
        <dbReference type="HAMAP-Rule" id="MF_02095"/>
    </source>
</evidence>
<dbReference type="EMBL" id="FQZP01000011">
    <property type="protein sequence ID" value="SHI82551.1"/>
    <property type="molecule type" value="Genomic_DNA"/>
</dbReference>
<feature type="binding site" evidence="5">
    <location>
        <position position="88"/>
    </location>
    <ligand>
        <name>Mg(2+)</name>
        <dbReference type="ChEBI" id="CHEBI:18420"/>
        <label>1</label>
        <note>catalytic</note>
    </ligand>
</feature>
<dbReference type="InterPro" id="IPR050725">
    <property type="entry name" value="CysQ/Inositol_MonoPase"/>
</dbReference>
<dbReference type="Gene3D" id="3.40.190.80">
    <property type="match status" value="1"/>
</dbReference>
<comment type="cofactor">
    <cofactor evidence="4 5">
        <name>Mg(2+)</name>
        <dbReference type="ChEBI" id="CHEBI:18420"/>
    </cofactor>
</comment>
<dbReference type="SUPFAM" id="SSF56655">
    <property type="entry name" value="Carbohydrate phosphatase"/>
    <property type="match status" value="1"/>
</dbReference>
<feature type="binding site" evidence="4">
    <location>
        <position position="210"/>
    </location>
    <ligand>
        <name>Mg(2+)</name>
        <dbReference type="ChEBI" id="CHEBI:18420"/>
        <label>2</label>
    </ligand>
</feature>
<feature type="binding site" evidence="4">
    <location>
        <begin position="87"/>
        <end position="90"/>
    </location>
    <ligand>
        <name>substrate</name>
    </ligand>
</feature>
<organism evidence="6 7">
    <name type="scientific">Thermoclostridium caenicola</name>
    <dbReference type="NCBI Taxonomy" id="659425"/>
    <lineage>
        <taxon>Bacteria</taxon>
        <taxon>Bacillati</taxon>
        <taxon>Bacillota</taxon>
        <taxon>Clostridia</taxon>
        <taxon>Eubacteriales</taxon>
        <taxon>Oscillospiraceae</taxon>
        <taxon>Thermoclostridium</taxon>
    </lineage>
</organism>
<feature type="binding site" evidence="5">
    <location>
        <position position="67"/>
    </location>
    <ligand>
        <name>Mg(2+)</name>
        <dbReference type="ChEBI" id="CHEBI:18420"/>
        <label>1</label>
        <note>catalytic</note>
    </ligand>
</feature>
<dbReference type="PANTHER" id="PTHR43028:SF5">
    <property type="entry name" value="3'(2'),5'-BISPHOSPHATE NUCLEOTIDASE 1"/>
    <property type="match status" value="1"/>
</dbReference>
<keyword evidence="4" id="KW-0472">Membrane</keyword>
<feature type="binding site" evidence="5">
    <location>
        <position position="210"/>
    </location>
    <ligand>
        <name>Mg(2+)</name>
        <dbReference type="ChEBI" id="CHEBI:18420"/>
        <label>1</label>
        <note>catalytic</note>
    </ligand>
</feature>
<dbReference type="CDD" id="cd01638">
    <property type="entry name" value="CysQ"/>
    <property type="match status" value="1"/>
</dbReference>
<dbReference type="InterPro" id="IPR006240">
    <property type="entry name" value="CysQ"/>
</dbReference>
<dbReference type="Proteomes" id="UP000324781">
    <property type="component" value="Unassembled WGS sequence"/>
</dbReference>
<feature type="binding site" evidence="4">
    <location>
        <position position="67"/>
    </location>
    <ligand>
        <name>substrate</name>
    </ligand>
</feature>
<evidence type="ECO:0000256" key="1">
    <source>
        <dbReference type="ARBA" id="ARBA00001625"/>
    </source>
</evidence>
<dbReference type="InterPro" id="IPR000760">
    <property type="entry name" value="Inositol_monophosphatase-like"/>
</dbReference>
<comment type="catalytic activity">
    <reaction evidence="1 4">
        <text>adenosine 3',5'-bisphosphate + H2O = AMP + phosphate</text>
        <dbReference type="Rhea" id="RHEA:10040"/>
        <dbReference type="ChEBI" id="CHEBI:15377"/>
        <dbReference type="ChEBI" id="CHEBI:43474"/>
        <dbReference type="ChEBI" id="CHEBI:58343"/>
        <dbReference type="ChEBI" id="CHEBI:456215"/>
        <dbReference type="EC" id="3.1.3.7"/>
    </reaction>
</comment>
<dbReference type="GO" id="GO:0005886">
    <property type="term" value="C:plasma membrane"/>
    <property type="evidence" value="ECO:0007669"/>
    <property type="project" value="UniProtKB-SubCell"/>
</dbReference>
<feature type="binding site" evidence="4">
    <location>
        <position position="85"/>
    </location>
    <ligand>
        <name>Mg(2+)</name>
        <dbReference type="ChEBI" id="CHEBI:18420"/>
        <label>1</label>
    </ligand>
</feature>
<protein>
    <recommendedName>
        <fullName evidence="4">3'(2'),5'-bisphosphate nucleotidase CysQ</fullName>
        <ecNumber evidence="4">3.1.3.7</ecNumber>
    </recommendedName>
    <alternativeName>
        <fullName evidence="4">3'(2'),5-bisphosphonucleoside 3'(2')-phosphohydrolase</fullName>
    </alternativeName>
    <alternativeName>
        <fullName evidence="4">3'-phosphoadenosine 5'-phosphate phosphatase</fullName>
        <shortName evidence="4">PAP phosphatase</shortName>
    </alternativeName>
</protein>
<dbReference type="Gene3D" id="3.30.540.10">
    <property type="entry name" value="Fructose-1,6-Bisphosphatase, subunit A, domain 1"/>
    <property type="match status" value="1"/>
</dbReference>
<dbReference type="GO" id="GO:0000287">
    <property type="term" value="F:magnesium ion binding"/>
    <property type="evidence" value="ECO:0007669"/>
    <property type="project" value="UniProtKB-UniRule"/>
</dbReference>
<dbReference type="EC" id="3.1.3.7" evidence="4"/>
<dbReference type="GO" id="GO:0000103">
    <property type="term" value="P:sulfate assimilation"/>
    <property type="evidence" value="ECO:0007669"/>
    <property type="project" value="TreeGrafter"/>
</dbReference>
<reference evidence="6 7" key="1">
    <citation type="submission" date="2016-11" db="EMBL/GenBank/DDBJ databases">
        <authorList>
            <person name="Varghese N."/>
            <person name="Submissions S."/>
        </authorList>
    </citation>
    <scope>NUCLEOTIDE SEQUENCE [LARGE SCALE GENOMIC DNA]</scope>
    <source>
        <strain evidence="6 7">DSM 19027</strain>
    </source>
</reference>
<evidence type="ECO:0000313" key="7">
    <source>
        <dbReference type="Proteomes" id="UP000324781"/>
    </source>
</evidence>
<dbReference type="NCBIfam" id="TIGR01331">
    <property type="entry name" value="bisphos_cysQ"/>
    <property type="match status" value="1"/>
</dbReference>
<dbReference type="RefSeq" id="WP_149678247.1">
    <property type="nucleotide sequence ID" value="NZ_DAONMB010000060.1"/>
</dbReference>
<evidence type="ECO:0000313" key="6">
    <source>
        <dbReference type="EMBL" id="SHI82551.1"/>
    </source>
</evidence>
<proteinExistence type="inferred from homology"/>
<dbReference type="PRINTS" id="PR00377">
    <property type="entry name" value="IMPHPHTASES"/>
</dbReference>
<keyword evidence="4" id="KW-1003">Cell membrane</keyword>
<feature type="binding site" evidence="4">
    <location>
        <position position="67"/>
    </location>
    <ligand>
        <name>Mg(2+)</name>
        <dbReference type="ChEBI" id="CHEBI:18420"/>
        <label>1</label>
    </ligand>
</feature>
<feature type="binding site" evidence="4">
    <location>
        <position position="210"/>
    </location>
    <ligand>
        <name>substrate</name>
    </ligand>
</feature>
<dbReference type="Pfam" id="PF00459">
    <property type="entry name" value="Inositol_P"/>
    <property type="match status" value="1"/>
</dbReference>
<accession>A0A1M6EAT3</accession>
<feature type="binding site" evidence="4">
    <location>
        <position position="87"/>
    </location>
    <ligand>
        <name>Mg(2+)</name>
        <dbReference type="ChEBI" id="CHEBI:18420"/>
        <label>1</label>
    </ligand>
</feature>
<dbReference type="PROSITE" id="PS00629">
    <property type="entry name" value="IMP_1"/>
    <property type="match status" value="1"/>
</dbReference>
<comment type="similarity">
    <text evidence="4">Belongs to the inositol monophosphatase superfamily. CysQ family.</text>
</comment>
<feature type="binding site" evidence="4">
    <location>
        <position position="85"/>
    </location>
    <ligand>
        <name>Mg(2+)</name>
        <dbReference type="ChEBI" id="CHEBI:18420"/>
        <label>2</label>
    </ligand>
</feature>
<evidence type="ECO:0000256" key="3">
    <source>
        <dbReference type="ARBA" id="ARBA00022842"/>
    </source>
</evidence>
<keyword evidence="2 4" id="KW-0479">Metal-binding</keyword>
<name>A0A1M6EAT3_9FIRM</name>
<comment type="function">
    <text evidence="4">Converts adenosine-3',5'-bisphosphate (PAP) to AMP.</text>
</comment>
<feature type="binding site" evidence="5">
    <location>
        <position position="87"/>
    </location>
    <ligand>
        <name>Mg(2+)</name>
        <dbReference type="ChEBI" id="CHEBI:18420"/>
        <label>1</label>
        <note>catalytic</note>
    </ligand>
</feature>
<evidence type="ECO:0000256" key="2">
    <source>
        <dbReference type="ARBA" id="ARBA00022723"/>
    </source>
</evidence>
<dbReference type="OrthoDB" id="9772456at2"/>
<dbReference type="AlphaFoldDB" id="A0A1M6EAT3"/>
<feature type="binding site" evidence="5">
    <location>
        <position position="85"/>
    </location>
    <ligand>
        <name>Mg(2+)</name>
        <dbReference type="ChEBI" id="CHEBI:18420"/>
        <label>1</label>
        <note>catalytic</note>
    </ligand>
</feature>